<proteinExistence type="predicted"/>
<feature type="repeat" description="ARM" evidence="1">
    <location>
        <begin position="127"/>
        <end position="160"/>
    </location>
</feature>
<dbReference type="OrthoDB" id="6273770at2759"/>
<reference evidence="2" key="1">
    <citation type="submission" date="2018-11" db="EMBL/GenBank/DDBJ databases">
        <authorList>
            <consortium name="Pathogen Informatics"/>
        </authorList>
    </citation>
    <scope>NUCLEOTIDE SEQUENCE</scope>
</reference>
<accession>A0A3S5CV20</accession>
<dbReference type="PROSITE" id="PS50176">
    <property type="entry name" value="ARM_REPEAT"/>
    <property type="match status" value="1"/>
</dbReference>
<evidence type="ECO:0000313" key="3">
    <source>
        <dbReference type="Proteomes" id="UP000784294"/>
    </source>
</evidence>
<evidence type="ECO:0000256" key="1">
    <source>
        <dbReference type="PROSITE-ProRule" id="PRU00259"/>
    </source>
</evidence>
<organism evidence="2 3">
    <name type="scientific">Protopolystoma xenopodis</name>
    <dbReference type="NCBI Taxonomy" id="117903"/>
    <lineage>
        <taxon>Eukaryota</taxon>
        <taxon>Metazoa</taxon>
        <taxon>Spiralia</taxon>
        <taxon>Lophotrochozoa</taxon>
        <taxon>Platyhelminthes</taxon>
        <taxon>Monogenea</taxon>
        <taxon>Polyopisthocotylea</taxon>
        <taxon>Polystomatidea</taxon>
        <taxon>Polystomatidae</taxon>
        <taxon>Protopolystoma</taxon>
    </lineage>
</organism>
<comment type="caution">
    <text evidence="2">The sequence shown here is derived from an EMBL/GenBank/DDBJ whole genome shotgun (WGS) entry which is preliminary data.</text>
</comment>
<dbReference type="InterPro" id="IPR011989">
    <property type="entry name" value="ARM-like"/>
</dbReference>
<protein>
    <submittedName>
        <fullName evidence="2">Uncharacterized protein</fullName>
    </submittedName>
</protein>
<keyword evidence="3" id="KW-1185">Reference proteome</keyword>
<dbReference type="Proteomes" id="UP000784294">
    <property type="component" value="Unassembled WGS sequence"/>
</dbReference>
<name>A0A3S5CV20_9PLAT</name>
<dbReference type="Gene3D" id="1.25.10.10">
    <property type="entry name" value="Leucine-rich Repeat Variant"/>
    <property type="match status" value="1"/>
</dbReference>
<evidence type="ECO:0000313" key="2">
    <source>
        <dbReference type="EMBL" id="VEL40548.1"/>
    </source>
</evidence>
<gene>
    <name evidence="2" type="ORF">PXEA_LOCUS33988</name>
</gene>
<dbReference type="InterPro" id="IPR000225">
    <property type="entry name" value="Armadillo"/>
</dbReference>
<dbReference type="EMBL" id="CAAALY010265372">
    <property type="protein sequence ID" value="VEL40548.1"/>
    <property type="molecule type" value="Genomic_DNA"/>
</dbReference>
<dbReference type="AlphaFoldDB" id="A0A3S5CV20"/>
<sequence length="213" mass="22382">MLPAGHATSAGLSRGFGPLAAQSLHFQPAESLVDMASSPSPRFGHSASLSDRLTNSLTDSYALSSGQPRPAQPRFHRALGLPLSDKGFSGRAAIADANDAANADVNANANANGAALLRMPGGGASGLDVPQLVRLLQSRDSEVEANAAAYLQHLVYRNPEMKERTRWANGLSESHSGDLSSVAWSELVFATNMSTHLSPLGRETGEDTFCRKG</sequence>